<proteinExistence type="predicted"/>
<evidence type="ECO:0000313" key="2">
    <source>
        <dbReference type="Proteomes" id="UP000800200"/>
    </source>
</evidence>
<dbReference type="Proteomes" id="UP000800200">
    <property type="component" value="Unassembled WGS sequence"/>
</dbReference>
<organism evidence="1 2">
    <name type="scientific">Zopfia rhizophila CBS 207.26</name>
    <dbReference type="NCBI Taxonomy" id="1314779"/>
    <lineage>
        <taxon>Eukaryota</taxon>
        <taxon>Fungi</taxon>
        <taxon>Dikarya</taxon>
        <taxon>Ascomycota</taxon>
        <taxon>Pezizomycotina</taxon>
        <taxon>Dothideomycetes</taxon>
        <taxon>Dothideomycetes incertae sedis</taxon>
        <taxon>Zopfiaceae</taxon>
        <taxon>Zopfia</taxon>
    </lineage>
</organism>
<dbReference type="EMBL" id="ML994653">
    <property type="protein sequence ID" value="KAF2181295.1"/>
    <property type="molecule type" value="Genomic_DNA"/>
</dbReference>
<reference evidence="1" key="1">
    <citation type="journal article" date="2020" name="Stud. Mycol.">
        <title>101 Dothideomycetes genomes: a test case for predicting lifestyles and emergence of pathogens.</title>
        <authorList>
            <person name="Haridas S."/>
            <person name="Albert R."/>
            <person name="Binder M."/>
            <person name="Bloem J."/>
            <person name="Labutti K."/>
            <person name="Salamov A."/>
            <person name="Andreopoulos B."/>
            <person name="Baker S."/>
            <person name="Barry K."/>
            <person name="Bills G."/>
            <person name="Bluhm B."/>
            <person name="Cannon C."/>
            <person name="Castanera R."/>
            <person name="Culley D."/>
            <person name="Daum C."/>
            <person name="Ezra D."/>
            <person name="Gonzalez J."/>
            <person name="Henrissat B."/>
            <person name="Kuo A."/>
            <person name="Liang C."/>
            <person name="Lipzen A."/>
            <person name="Lutzoni F."/>
            <person name="Magnuson J."/>
            <person name="Mondo S."/>
            <person name="Nolan M."/>
            <person name="Ohm R."/>
            <person name="Pangilinan J."/>
            <person name="Park H.-J."/>
            <person name="Ramirez L."/>
            <person name="Alfaro M."/>
            <person name="Sun H."/>
            <person name="Tritt A."/>
            <person name="Yoshinaga Y."/>
            <person name="Zwiers L.-H."/>
            <person name="Turgeon B."/>
            <person name="Goodwin S."/>
            <person name="Spatafora J."/>
            <person name="Crous P."/>
            <person name="Grigoriev I."/>
        </authorList>
    </citation>
    <scope>NUCLEOTIDE SEQUENCE</scope>
    <source>
        <strain evidence="1">CBS 207.26</strain>
    </source>
</reference>
<keyword evidence="2" id="KW-1185">Reference proteome</keyword>
<protein>
    <submittedName>
        <fullName evidence="1">Uncharacterized protein</fullName>
    </submittedName>
</protein>
<dbReference type="OrthoDB" id="3757973at2759"/>
<dbReference type="AlphaFoldDB" id="A0A6A6DQN7"/>
<sequence>MQLTYSNLSSNQMAHDFLWKAIFKDESWLQLANIFHINPVLLGPDLQDYCNGTKKTAYMVLLVDDRSGDLRYDKDEIFDSLQEKHKYNKATKEVIFDCGITLNVTQIVMGCDEIEMDKLERLFEKNKLRTTYSTWVDRQNAFRIIEPPNVIWIKELERSSPLFCLNLSIPGQRFQQIFKGPHVPKVIPIIKDRGPFEYEEALTYGIALPPKEICIFRSDFRKLQLDPRQESLQWSYTLLRK</sequence>
<name>A0A6A6DQN7_9PEZI</name>
<gene>
    <name evidence="1" type="ORF">K469DRAFT_692165</name>
</gene>
<accession>A0A6A6DQN7</accession>
<evidence type="ECO:0000313" key="1">
    <source>
        <dbReference type="EMBL" id="KAF2181295.1"/>
    </source>
</evidence>